<proteinExistence type="inferred from homology"/>
<dbReference type="GO" id="GO:0006412">
    <property type="term" value="P:translation"/>
    <property type="evidence" value="ECO:0007669"/>
    <property type="project" value="UniProtKB-KW"/>
</dbReference>
<dbReference type="Proteomes" id="UP001627154">
    <property type="component" value="Unassembled WGS sequence"/>
</dbReference>
<dbReference type="EC" id="6.1.1.22" evidence="3"/>
<dbReference type="FunFam" id="2.40.50.140:FF:000151">
    <property type="entry name" value="Asparagine--tRNA ligase, cytoplasmic"/>
    <property type="match status" value="1"/>
</dbReference>
<organism evidence="16 17">
    <name type="scientific">Trichogramma kaykai</name>
    <dbReference type="NCBI Taxonomy" id="54128"/>
    <lineage>
        <taxon>Eukaryota</taxon>
        <taxon>Metazoa</taxon>
        <taxon>Ecdysozoa</taxon>
        <taxon>Arthropoda</taxon>
        <taxon>Hexapoda</taxon>
        <taxon>Insecta</taxon>
        <taxon>Pterygota</taxon>
        <taxon>Neoptera</taxon>
        <taxon>Endopterygota</taxon>
        <taxon>Hymenoptera</taxon>
        <taxon>Apocrita</taxon>
        <taxon>Proctotrupomorpha</taxon>
        <taxon>Chalcidoidea</taxon>
        <taxon>Trichogrammatidae</taxon>
        <taxon>Trichogramma</taxon>
    </lineage>
</organism>
<dbReference type="InterPro" id="IPR006195">
    <property type="entry name" value="aa-tRNA-synth_II"/>
</dbReference>
<dbReference type="SUPFAM" id="SSF50249">
    <property type="entry name" value="Nucleic acid-binding proteins"/>
    <property type="match status" value="1"/>
</dbReference>
<evidence type="ECO:0000256" key="4">
    <source>
        <dbReference type="ARBA" id="ARBA00022490"/>
    </source>
</evidence>
<reference evidence="16 17" key="1">
    <citation type="journal article" date="2024" name="bioRxiv">
        <title>A reference genome for Trichogramma kaykai: A tiny desert-dwelling parasitoid wasp with competing sex-ratio distorters.</title>
        <authorList>
            <person name="Culotta J."/>
            <person name="Lindsey A.R."/>
        </authorList>
    </citation>
    <scope>NUCLEOTIDE SEQUENCE [LARGE SCALE GENOMIC DNA]</scope>
    <source>
        <strain evidence="16 17">KSX58</strain>
    </source>
</reference>
<keyword evidence="13" id="KW-0175">Coiled coil</keyword>
<feature type="coiled-coil region" evidence="13">
    <location>
        <begin position="82"/>
        <end position="112"/>
    </location>
</feature>
<dbReference type="GO" id="GO:0005524">
    <property type="term" value="F:ATP binding"/>
    <property type="evidence" value="ECO:0007669"/>
    <property type="project" value="UniProtKB-KW"/>
</dbReference>
<evidence type="ECO:0000256" key="6">
    <source>
        <dbReference type="ARBA" id="ARBA00022741"/>
    </source>
</evidence>
<dbReference type="EMBL" id="JBJJXI010000069">
    <property type="protein sequence ID" value="KAL3396829.1"/>
    <property type="molecule type" value="Genomic_DNA"/>
</dbReference>
<evidence type="ECO:0000256" key="14">
    <source>
        <dbReference type="SAM" id="MobiDB-lite"/>
    </source>
</evidence>
<feature type="compositionally biased region" description="Polar residues" evidence="14">
    <location>
        <begin position="16"/>
        <end position="29"/>
    </location>
</feature>
<dbReference type="GO" id="GO:0005737">
    <property type="term" value="C:cytoplasm"/>
    <property type="evidence" value="ECO:0007669"/>
    <property type="project" value="UniProtKB-SubCell"/>
</dbReference>
<dbReference type="InterPro" id="IPR004365">
    <property type="entry name" value="NA-bd_OB_tRNA"/>
</dbReference>
<evidence type="ECO:0000256" key="5">
    <source>
        <dbReference type="ARBA" id="ARBA00022598"/>
    </source>
</evidence>
<keyword evidence="17" id="KW-1185">Reference proteome</keyword>
<dbReference type="InterPro" id="IPR012340">
    <property type="entry name" value="NA-bd_OB-fold"/>
</dbReference>
<keyword evidence="5" id="KW-0436">Ligase</keyword>
<dbReference type="CDD" id="cd04323">
    <property type="entry name" value="AsnRS_cyto_like_N"/>
    <property type="match status" value="1"/>
</dbReference>
<evidence type="ECO:0000313" key="17">
    <source>
        <dbReference type="Proteomes" id="UP001627154"/>
    </source>
</evidence>
<protein>
    <recommendedName>
        <fullName evidence="11">Asparagine--tRNA ligase, cytoplasmic</fullName>
        <ecNumber evidence="3">6.1.1.22</ecNumber>
    </recommendedName>
    <alternativeName>
        <fullName evidence="10">Asparaginyl-tRNA synthetase</fullName>
    </alternativeName>
</protein>
<dbReference type="SUPFAM" id="SSF55681">
    <property type="entry name" value="Class II aaRS and biotin synthetases"/>
    <property type="match status" value="1"/>
</dbReference>
<keyword evidence="4" id="KW-0963">Cytoplasm</keyword>
<dbReference type="Gene3D" id="3.30.1910.20">
    <property type="entry name" value="asparaginyl-tRNA synthetase, N-terminal domain"/>
    <property type="match status" value="1"/>
</dbReference>
<evidence type="ECO:0000256" key="9">
    <source>
        <dbReference type="ARBA" id="ARBA00023146"/>
    </source>
</evidence>
<dbReference type="Gene3D" id="2.40.50.140">
    <property type="entry name" value="Nucleic acid-binding proteins"/>
    <property type="match status" value="1"/>
</dbReference>
<dbReference type="Pfam" id="PF01336">
    <property type="entry name" value="tRNA_anti-codon"/>
    <property type="match status" value="1"/>
</dbReference>
<name>A0ABD2WVI1_9HYME</name>
<dbReference type="PROSITE" id="PS50862">
    <property type="entry name" value="AA_TRNA_LIGASE_II"/>
    <property type="match status" value="1"/>
</dbReference>
<dbReference type="InterPro" id="IPR045864">
    <property type="entry name" value="aa-tRNA-synth_II/BPL/LPL"/>
</dbReference>
<dbReference type="PANTHER" id="PTHR22594:SF16">
    <property type="entry name" value="ASPARAGINE--TRNA LIGASE, CYTOPLASMIC"/>
    <property type="match status" value="1"/>
</dbReference>
<evidence type="ECO:0000256" key="12">
    <source>
        <dbReference type="ARBA" id="ARBA00047844"/>
    </source>
</evidence>
<dbReference type="InterPro" id="IPR004522">
    <property type="entry name" value="Asn-tRNA-ligase"/>
</dbReference>
<dbReference type="FunFam" id="3.30.930.10:FF:000040">
    <property type="entry name" value="Asparagine--tRNA ligase, cytoplasmic"/>
    <property type="match status" value="1"/>
</dbReference>
<keyword evidence="6" id="KW-0547">Nucleotide-binding</keyword>
<keyword evidence="9" id="KW-0030">Aminoacyl-tRNA synthetase</keyword>
<keyword evidence="8" id="KW-0648">Protein biosynthesis</keyword>
<dbReference type="InterPro" id="IPR004364">
    <property type="entry name" value="Aa-tRNA-synt_II"/>
</dbReference>
<comment type="catalytic activity">
    <reaction evidence="12">
        <text>tRNA(Asn) + L-asparagine + ATP = L-asparaginyl-tRNA(Asn) + AMP + diphosphate + H(+)</text>
        <dbReference type="Rhea" id="RHEA:11180"/>
        <dbReference type="Rhea" id="RHEA-COMP:9659"/>
        <dbReference type="Rhea" id="RHEA-COMP:9674"/>
        <dbReference type="ChEBI" id="CHEBI:15378"/>
        <dbReference type="ChEBI" id="CHEBI:30616"/>
        <dbReference type="ChEBI" id="CHEBI:33019"/>
        <dbReference type="ChEBI" id="CHEBI:58048"/>
        <dbReference type="ChEBI" id="CHEBI:78442"/>
        <dbReference type="ChEBI" id="CHEBI:78515"/>
        <dbReference type="ChEBI" id="CHEBI:456215"/>
        <dbReference type="EC" id="6.1.1.22"/>
    </reaction>
</comment>
<comment type="caution">
    <text evidence="16">The sequence shown here is derived from an EMBL/GenBank/DDBJ whole genome shotgun (WGS) entry which is preliminary data.</text>
</comment>
<evidence type="ECO:0000256" key="11">
    <source>
        <dbReference type="ARBA" id="ARBA00039867"/>
    </source>
</evidence>
<comment type="subcellular location">
    <subcellularLocation>
        <location evidence="1">Cytoplasm</location>
    </subcellularLocation>
</comment>
<sequence>MPETEAKTILAPIYTSEKTGSDDNGNGSESKPFKTILQAMRHAGKEPFPEIYQDSKEEGKKYELAAKSQLKKVQKIWVREQYKNEDKQKKLQEDEEKRLKNLEDAKSVMIEEDKSLPEAVLIKIDRASKHKEERVRVFGWVHRLRRQGKSLMFITLRDGTGFLQCVLNDKLCQTYDALVLNTEASVHLYGTLKPVPEGKTAPGGLELLVDFWKLIGNSPPGGADAILNEEAHPDVQLDNRHIMIRGENTSRILIMRSILTQAFRDHYRDRGYCEVTPPTLVQTQVEGGSTLFKLDYFGEEAFLTQSSQLYLETCIPAMGDVYCIAQSYRAEQSRTRRHLAEYSHVEAECPFITFDDLLDRLEDLICDVVDRVLKSPMGPLVTELNPDFKVPKRPFRRMNYSEAIEYLKENNITKEDGSFYEFGEDIPEMPERKMTDKINEPIMLCRFPAEIKSFYMQRCPEDNRLTESVDVLLPNVGEIVGGSMRIWDHDALLEGYKSANIDPTPYYWYTDQRKYGTCPHGGYGLGLERFICWLLNRYHIREVCLYPRFLERCRP</sequence>
<evidence type="ECO:0000256" key="8">
    <source>
        <dbReference type="ARBA" id="ARBA00022917"/>
    </source>
</evidence>
<dbReference type="GO" id="GO:0004816">
    <property type="term" value="F:asparagine-tRNA ligase activity"/>
    <property type="evidence" value="ECO:0007669"/>
    <property type="project" value="UniProtKB-EC"/>
</dbReference>
<evidence type="ECO:0000256" key="1">
    <source>
        <dbReference type="ARBA" id="ARBA00004496"/>
    </source>
</evidence>
<dbReference type="Pfam" id="PF20917">
    <property type="entry name" value="AsnRS_N"/>
    <property type="match status" value="1"/>
</dbReference>
<dbReference type="Gene3D" id="3.30.930.10">
    <property type="entry name" value="Bira Bifunctional Protein, Domain 2"/>
    <property type="match status" value="1"/>
</dbReference>
<evidence type="ECO:0000256" key="13">
    <source>
        <dbReference type="SAM" id="Coils"/>
    </source>
</evidence>
<evidence type="ECO:0000256" key="3">
    <source>
        <dbReference type="ARBA" id="ARBA00012816"/>
    </source>
</evidence>
<dbReference type="NCBIfam" id="TIGR00457">
    <property type="entry name" value="asnS"/>
    <property type="match status" value="1"/>
</dbReference>
<dbReference type="PRINTS" id="PR01042">
    <property type="entry name" value="TRNASYNTHASP"/>
</dbReference>
<dbReference type="AlphaFoldDB" id="A0ABD2WVI1"/>
<evidence type="ECO:0000256" key="2">
    <source>
        <dbReference type="ARBA" id="ARBA00008226"/>
    </source>
</evidence>
<dbReference type="PANTHER" id="PTHR22594">
    <property type="entry name" value="ASPARTYL/LYSYL-TRNA SYNTHETASE"/>
    <property type="match status" value="1"/>
</dbReference>
<gene>
    <name evidence="16" type="ORF">TKK_009402</name>
</gene>
<dbReference type="InterPro" id="IPR002312">
    <property type="entry name" value="Asp/Asn-tRNA-synth_IIb"/>
</dbReference>
<evidence type="ECO:0000313" key="16">
    <source>
        <dbReference type="EMBL" id="KAL3396829.1"/>
    </source>
</evidence>
<accession>A0ABD2WVI1</accession>
<dbReference type="InterPro" id="IPR048952">
    <property type="entry name" value="AsnRS_N"/>
</dbReference>
<feature type="region of interest" description="Disordered" evidence="14">
    <location>
        <begin position="1"/>
        <end position="34"/>
    </location>
</feature>
<feature type="domain" description="Aminoacyl-transfer RNA synthetases class-II family profile" evidence="15">
    <location>
        <begin position="255"/>
        <end position="547"/>
    </location>
</feature>
<evidence type="ECO:0000259" key="15">
    <source>
        <dbReference type="PROSITE" id="PS50862"/>
    </source>
</evidence>
<evidence type="ECO:0000256" key="7">
    <source>
        <dbReference type="ARBA" id="ARBA00022840"/>
    </source>
</evidence>
<evidence type="ECO:0000256" key="10">
    <source>
        <dbReference type="ARBA" id="ARBA00029886"/>
    </source>
</evidence>
<keyword evidence="7" id="KW-0067">ATP-binding</keyword>
<dbReference type="Pfam" id="PF00152">
    <property type="entry name" value="tRNA-synt_2"/>
    <property type="match status" value="1"/>
</dbReference>
<comment type="similarity">
    <text evidence="2">Belongs to the class-II aminoacyl-tRNA synthetase family.</text>
</comment>
<dbReference type="CDD" id="cd00776">
    <property type="entry name" value="AsxRS_core"/>
    <property type="match status" value="1"/>
</dbReference>